<keyword evidence="2" id="KW-0378">Hydrolase</keyword>
<comment type="similarity">
    <text evidence="4">Belongs to the arginase family.</text>
</comment>
<dbReference type="PROSITE" id="PS51318">
    <property type="entry name" value="TAT"/>
    <property type="match status" value="1"/>
</dbReference>
<protein>
    <submittedName>
        <fullName evidence="6">Arginase family enzyme</fullName>
    </submittedName>
</protein>
<dbReference type="Gene3D" id="3.40.800.10">
    <property type="entry name" value="Ureohydrolase domain"/>
    <property type="match status" value="1"/>
</dbReference>
<proteinExistence type="inferred from homology"/>
<dbReference type="GO" id="GO:0030145">
    <property type="term" value="F:manganese ion binding"/>
    <property type="evidence" value="ECO:0007669"/>
    <property type="project" value="TreeGrafter"/>
</dbReference>
<reference evidence="6 7" key="1">
    <citation type="submission" date="2020-07" db="EMBL/GenBank/DDBJ databases">
        <title>Genomic Encyclopedia of Type Strains, Phase IV (KMG-V): Genome sequencing to study the core and pangenomes of soil and plant-associated prokaryotes.</title>
        <authorList>
            <person name="Whitman W."/>
        </authorList>
    </citation>
    <scope>NUCLEOTIDE SEQUENCE [LARGE SCALE GENOMIC DNA]</scope>
    <source>
        <strain evidence="6 7">M8UP30</strain>
    </source>
</reference>
<dbReference type="PANTHER" id="PTHR43782">
    <property type="entry name" value="ARGINASE"/>
    <property type="match status" value="1"/>
</dbReference>
<evidence type="ECO:0000256" key="5">
    <source>
        <dbReference type="SAM" id="SignalP"/>
    </source>
</evidence>
<gene>
    <name evidence="6" type="ORF">HDF12_004186</name>
</gene>
<dbReference type="InterPro" id="IPR023696">
    <property type="entry name" value="Ureohydrolase_dom_sf"/>
</dbReference>
<dbReference type="SUPFAM" id="SSF52768">
    <property type="entry name" value="Arginase/deacetylase"/>
    <property type="match status" value="1"/>
</dbReference>
<feature type="chain" id="PRO_5030865924" evidence="5">
    <location>
        <begin position="27"/>
        <end position="338"/>
    </location>
</feature>
<dbReference type="InterPro" id="IPR006311">
    <property type="entry name" value="TAT_signal"/>
</dbReference>
<dbReference type="GO" id="GO:0005737">
    <property type="term" value="C:cytoplasm"/>
    <property type="evidence" value="ECO:0007669"/>
    <property type="project" value="TreeGrafter"/>
</dbReference>
<keyword evidence="5" id="KW-0732">Signal</keyword>
<keyword evidence="3" id="KW-0464">Manganese</keyword>
<evidence type="ECO:0000313" key="6">
    <source>
        <dbReference type="EMBL" id="NYF53787.1"/>
    </source>
</evidence>
<evidence type="ECO:0000256" key="1">
    <source>
        <dbReference type="ARBA" id="ARBA00022723"/>
    </source>
</evidence>
<dbReference type="Pfam" id="PF00491">
    <property type="entry name" value="Arginase"/>
    <property type="match status" value="1"/>
</dbReference>
<dbReference type="PROSITE" id="PS51409">
    <property type="entry name" value="ARGINASE_2"/>
    <property type="match status" value="1"/>
</dbReference>
<sequence>MKRREFLTTAGAAALALTLDSTYANGQPVLASASPLQPPINAESATSTYVILGVPLRAGSLYPGNENDAQAYRDADLVKQLNHAGRSAVDAGNLPIPSYLPHHSVPPIRSWPAPRIVWDLLSEHLTGILKQPGQTPLLIGCDCSVVVGTAQALSKVTSNDIHVLYIDGDCDDAAPISSRSQSAASCAVWFLTHDSPFWNGPPLKPSQVSFVGWTTPSQSPETGIRSTSLADLRRIGIRQSAQQVLAAIPPSAAILLHLDIDVFRASDLTAIYFPHEEGLSLEEGKELLGILLQDPRIRHIEISEYAALRDVGQNSVHQLVQILVDKLPPSKPQATSPC</sequence>
<accession>A0A7Y9T4R5</accession>
<evidence type="ECO:0000256" key="2">
    <source>
        <dbReference type="ARBA" id="ARBA00022801"/>
    </source>
</evidence>
<dbReference type="EMBL" id="JACCCV010000002">
    <property type="protein sequence ID" value="NYF53787.1"/>
    <property type="molecule type" value="Genomic_DNA"/>
</dbReference>
<name>A0A7Y9T4R5_9BACT</name>
<dbReference type="AlphaFoldDB" id="A0A7Y9T4R5"/>
<organism evidence="6 7">
    <name type="scientific">Tunturiibacter lichenicola</name>
    <dbReference type="NCBI Taxonomy" id="2051959"/>
    <lineage>
        <taxon>Bacteria</taxon>
        <taxon>Pseudomonadati</taxon>
        <taxon>Acidobacteriota</taxon>
        <taxon>Terriglobia</taxon>
        <taxon>Terriglobales</taxon>
        <taxon>Acidobacteriaceae</taxon>
        <taxon>Tunturiibacter</taxon>
    </lineage>
</organism>
<dbReference type="InterPro" id="IPR006035">
    <property type="entry name" value="Ureohydrolase"/>
</dbReference>
<dbReference type="PANTHER" id="PTHR43782:SF3">
    <property type="entry name" value="ARGINASE"/>
    <property type="match status" value="1"/>
</dbReference>
<keyword evidence="1" id="KW-0479">Metal-binding</keyword>
<dbReference type="GO" id="GO:0004053">
    <property type="term" value="F:arginase activity"/>
    <property type="evidence" value="ECO:0007669"/>
    <property type="project" value="TreeGrafter"/>
</dbReference>
<evidence type="ECO:0000313" key="7">
    <source>
        <dbReference type="Proteomes" id="UP000534186"/>
    </source>
</evidence>
<comment type="caution">
    <text evidence="6">The sequence shown here is derived from an EMBL/GenBank/DDBJ whole genome shotgun (WGS) entry which is preliminary data.</text>
</comment>
<evidence type="ECO:0000256" key="4">
    <source>
        <dbReference type="PROSITE-ProRule" id="PRU00742"/>
    </source>
</evidence>
<feature type="signal peptide" evidence="5">
    <location>
        <begin position="1"/>
        <end position="26"/>
    </location>
</feature>
<evidence type="ECO:0000256" key="3">
    <source>
        <dbReference type="ARBA" id="ARBA00023211"/>
    </source>
</evidence>
<dbReference type="Proteomes" id="UP000534186">
    <property type="component" value="Unassembled WGS sequence"/>
</dbReference>